<dbReference type="InterPro" id="IPR032710">
    <property type="entry name" value="NTF2-like_dom_sf"/>
</dbReference>
<dbReference type="SUPFAM" id="SSF54427">
    <property type="entry name" value="NTF2-like"/>
    <property type="match status" value="1"/>
</dbReference>
<evidence type="ECO:0000313" key="2">
    <source>
        <dbReference type="EMBL" id="MBP2473065.1"/>
    </source>
</evidence>
<feature type="domain" description="SnoaL-like" evidence="1">
    <location>
        <begin position="21"/>
        <end position="126"/>
    </location>
</feature>
<gene>
    <name evidence="2" type="ORF">JOF53_001937</name>
</gene>
<evidence type="ECO:0000313" key="3">
    <source>
        <dbReference type="Proteomes" id="UP001519363"/>
    </source>
</evidence>
<protein>
    <submittedName>
        <fullName evidence="2">Ketosteroid isomerase-like protein</fullName>
    </submittedName>
</protein>
<dbReference type="RefSeq" id="WP_086781627.1">
    <property type="nucleotide sequence ID" value="NZ_JAGIOO010000001.1"/>
</dbReference>
<dbReference type="EMBL" id="JAGIOO010000001">
    <property type="protein sequence ID" value="MBP2473065.1"/>
    <property type="molecule type" value="Genomic_DNA"/>
</dbReference>
<sequence length="146" mass="15730">MTVTWTAPDGEHPARTASLASMTAVAAGDREGWLALWAEDAVVEDPVGPSLFDPEGKGHHGRAGIAAFWDSTIAHMARMEFHITDSFANGDEVANVGTISAFAADGTRIDTEGVFTYRVGEDGLLRSMRAFWEFDRALATARKTES</sequence>
<name>A0ABS5ABJ9_9PSEU</name>
<proteinExistence type="predicted"/>
<dbReference type="Gene3D" id="3.10.450.50">
    <property type="match status" value="1"/>
</dbReference>
<accession>A0ABS5ABJ9</accession>
<organism evidence="2 3">
    <name type="scientific">Crossiella equi</name>
    <dbReference type="NCBI Taxonomy" id="130796"/>
    <lineage>
        <taxon>Bacteria</taxon>
        <taxon>Bacillati</taxon>
        <taxon>Actinomycetota</taxon>
        <taxon>Actinomycetes</taxon>
        <taxon>Pseudonocardiales</taxon>
        <taxon>Pseudonocardiaceae</taxon>
        <taxon>Crossiella</taxon>
    </lineage>
</organism>
<keyword evidence="3" id="KW-1185">Reference proteome</keyword>
<dbReference type="Proteomes" id="UP001519363">
    <property type="component" value="Unassembled WGS sequence"/>
</dbReference>
<reference evidence="2 3" key="1">
    <citation type="submission" date="2021-03" db="EMBL/GenBank/DDBJ databases">
        <title>Sequencing the genomes of 1000 actinobacteria strains.</title>
        <authorList>
            <person name="Klenk H.-P."/>
        </authorList>
    </citation>
    <scope>NUCLEOTIDE SEQUENCE [LARGE SCALE GENOMIC DNA]</scope>
    <source>
        <strain evidence="2 3">DSM 44580</strain>
    </source>
</reference>
<comment type="caution">
    <text evidence="2">The sequence shown here is derived from an EMBL/GenBank/DDBJ whole genome shotgun (WGS) entry which is preliminary data.</text>
</comment>
<dbReference type="InterPro" id="IPR037401">
    <property type="entry name" value="SnoaL-like"/>
</dbReference>
<dbReference type="Pfam" id="PF12680">
    <property type="entry name" value="SnoaL_2"/>
    <property type="match status" value="1"/>
</dbReference>
<evidence type="ECO:0000259" key="1">
    <source>
        <dbReference type="Pfam" id="PF12680"/>
    </source>
</evidence>